<dbReference type="InterPro" id="IPR002328">
    <property type="entry name" value="ADH_Zn_CS"/>
</dbReference>
<dbReference type="Proteomes" id="UP000326198">
    <property type="component" value="Unassembled WGS sequence"/>
</dbReference>
<keyword evidence="1 4" id="KW-0479">Metal-binding</keyword>
<dbReference type="InterPro" id="IPR013154">
    <property type="entry name" value="ADH-like_N"/>
</dbReference>
<name>A0A5N7AVW6_9EURO</name>
<dbReference type="CDD" id="cd08231">
    <property type="entry name" value="MDR_TM0436_like"/>
    <property type="match status" value="1"/>
</dbReference>
<dbReference type="InterPro" id="IPR020843">
    <property type="entry name" value="ER"/>
</dbReference>
<dbReference type="OrthoDB" id="256333at2759"/>
<keyword evidence="2 4" id="KW-0862">Zinc</keyword>
<dbReference type="Gene3D" id="3.90.180.10">
    <property type="entry name" value="Medium-chain alcohol dehydrogenases, catalytic domain"/>
    <property type="match status" value="1"/>
</dbReference>
<dbReference type="InterPro" id="IPR011032">
    <property type="entry name" value="GroES-like_sf"/>
</dbReference>
<dbReference type="InterPro" id="IPR036291">
    <property type="entry name" value="NAD(P)-bd_dom_sf"/>
</dbReference>
<dbReference type="InterPro" id="IPR013149">
    <property type="entry name" value="ADH-like_C"/>
</dbReference>
<evidence type="ECO:0000259" key="5">
    <source>
        <dbReference type="SMART" id="SM00829"/>
    </source>
</evidence>
<feature type="domain" description="Enoyl reductase (ER)" evidence="5">
    <location>
        <begin position="13"/>
        <end position="361"/>
    </location>
</feature>
<protein>
    <recommendedName>
        <fullName evidence="5">Enoyl reductase (ER) domain-containing protein</fullName>
    </recommendedName>
</protein>
<dbReference type="Pfam" id="PF00107">
    <property type="entry name" value="ADH_zinc_N"/>
    <property type="match status" value="1"/>
</dbReference>
<dbReference type="GO" id="GO:0008270">
    <property type="term" value="F:zinc ion binding"/>
    <property type="evidence" value="ECO:0007669"/>
    <property type="project" value="InterPro"/>
</dbReference>
<dbReference type="PANTHER" id="PTHR43401">
    <property type="entry name" value="L-THREONINE 3-DEHYDROGENASE"/>
    <property type="match status" value="1"/>
</dbReference>
<keyword evidence="7" id="KW-1185">Reference proteome</keyword>
<reference evidence="6 7" key="1">
    <citation type="submission" date="2019-04" db="EMBL/GenBank/DDBJ databases">
        <title>Friends and foes A comparative genomics studyof 23 Aspergillus species from section Flavi.</title>
        <authorList>
            <consortium name="DOE Joint Genome Institute"/>
            <person name="Kjaerbolling I."/>
            <person name="Vesth T."/>
            <person name="Frisvad J.C."/>
            <person name="Nybo J.L."/>
            <person name="Theobald S."/>
            <person name="Kildgaard S."/>
            <person name="Isbrandt T."/>
            <person name="Kuo A."/>
            <person name="Sato A."/>
            <person name="Lyhne E.K."/>
            <person name="Kogle M.E."/>
            <person name="Wiebenga A."/>
            <person name="Kun R.S."/>
            <person name="Lubbers R.J."/>
            <person name="Makela M.R."/>
            <person name="Barry K."/>
            <person name="Chovatia M."/>
            <person name="Clum A."/>
            <person name="Daum C."/>
            <person name="Haridas S."/>
            <person name="He G."/>
            <person name="LaButti K."/>
            <person name="Lipzen A."/>
            <person name="Mondo S."/>
            <person name="Riley R."/>
            <person name="Salamov A."/>
            <person name="Simmons B.A."/>
            <person name="Magnuson J.K."/>
            <person name="Henrissat B."/>
            <person name="Mortensen U.H."/>
            <person name="Larsen T.O."/>
            <person name="Devries R.P."/>
            <person name="Grigoriev I.V."/>
            <person name="Machida M."/>
            <person name="Baker S.E."/>
            <person name="Andersen M.R."/>
        </authorList>
    </citation>
    <scope>NUCLEOTIDE SEQUENCE [LARGE SCALE GENOMIC DNA]</scope>
    <source>
        <strain evidence="6 7">IBT 29228</strain>
    </source>
</reference>
<dbReference type="SUPFAM" id="SSF50129">
    <property type="entry name" value="GroES-like"/>
    <property type="match status" value="1"/>
</dbReference>
<dbReference type="GO" id="GO:0016491">
    <property type="term" value="F:oxidoreductase activity"/>
    <property type="evidence" value="ECO:0007669"/>
    <property type="project" value="UniProtKB-KW"/>
</dbReference>
<comment type="similarity">
    <text evidence="4">Belongs to the zinc-containing alcohol dehydrogenase family.</text>
</comment>
<organism evidence="6 7">
    <name type="scientific">Aspergillus bertholletiae</name>
    <dbReference type="NCBI Taxonomy" id="1226010"/>
    <lineage>
        <taxon>Eukaryota</taxon>
        <taxon>Fungi</taxon>
        <taxon>Dikarya</taxon>
        <taxon>Ascomycota</taxon>
        <taxon>Pezizomycotina</taxon>
        <taxon>Eurotiomycetes</taxon>
        <taxon>Eurotiomycetidae</taxon>
        <taxon>Eurotiales</taxon>
        <taxon>Aspergillaceae</taxon>
        <taxon>Aspergillus</taxon>
        <taxon>Aspergillus subgen. Circumdati</taxon>
    </lineage>
</organism>
<evidence type="ECO:0000256" key="4">
    <source>
        <dbReference type="RuleBase" id="RU361277"/>
    </source>
</evidence>
<evidence type="ECO:0000313" key="6">
    <source>
        <dbReference type="EMBL" id="KAE8373169.1"/>
    </source>
</evidence>
<sequence>MRSVQSIAAVVPAQYKALEFWESEIPPPPAGGINVEVNMAGVCGTDLHIYKGDIGMDFAQVLGHEGVGRISELGEGVTKDHANKAIAVGDMVYWCPMRPCHACYSCTVQHDFPSCPNGGAFTDARKPTAASYTQVATLPKTISFYKIDSSCPPEAVVALGCALPAVLQGLDHLGGIPFNSTVVIQGAGPIGLAAVMLCKLASAKSVIVIEGNPVRLEMARRFGATDTINLREYGSIAERVAKVNEITDAPGVDIVIEATGRVEAFEEGVKLLQRMGRYLLIGMWAGEGKATVEPFQIVRKALQIIGTTYAAPQHYFQAMKLAEMYHERFPLAECVTHRFPLRKTLQAFEAITKGDAVKVVIEPNH</sequence>
<dbReference type="EMBL" id="ML736325">
    <property type="protein sequence ID" value="KAE8373169.1"/>
    <property type="molecule type" value="Genomic_DNA"/>
</dbReference>
<dbReference type="PROSITE" id="PS00059">
    <property type="entry name" value="ADH_ZINC"/>
    <property type="match status" value="1"/>
</dbReference>
<gene>
    <name evidence="6" type="ORF">BDV26DRAFT_285356</name>
</gene>
<accession>A0A5N7AVW6</accession>
<comment type="cofactor">
    <cofactor evidence="4">
        <name>Zn(2+)</name>
        <dbReference type="ChEBI" id="CHEBI:29105"/>
    </cofactor>
</comment>
<dbReference type="AlphaFoldDB" id="A0A5N7AVW6"/>
<dbReference type="SUPFAM" id="SSF51735">
    <property type="entry name" value="NAD(P)-binding Rossmann-fold domains"/>
    <property type="match status" value="1"/>
</dbReference>
<evidence type="ECO:0000256" key="3">
    <source>
        <dbReference type="ARBA" id="ARBA00023002"/>
    </source>
</evidence>
<evidence type="ECO:0000256" key="1">
    <source>
        <dbReference type="ARBA" id="ARBA00022723"/>
    </source>
</evidence>
<dbReference type="InterPro" id="IPR050129">
    <property type="entry name" value="Zn_alcohol_dh"/>
</dbReference>
<evidence type="ECO:0000313" key="7">
    <source>
        <dbReference type="Proteomes" id="UP000326198"/>
    </source>
</evidence>
<proteinExistence type="inferred from homology"/>
<dbReference type="SMART" id="SM00829">
    <property type="entry name" value="PKS_ER"/>
    <property type="match status" value="1"/>
</dbReference>
<evidence type="ECO:0000256" key="2">
    <source>
        <dbReference type="ARBA" id="ARBA00022833"/>
    </source>
</evidence>
<dbReference type="Pfam" id="PF08240">
    <property type="entry name" value="ADH_N"/>
    <property type="match status" value="1"/>
</dbReference>
<keyword evidence="3" id="KW-0560">Oxidoreductase</keyword>
<dbReference type="Gene3D" id="3.40.50.720">
    <property type="entry name" value="NAD(P)-binding Rossmann-like Domain"/>
    <property type="match status" value="1"/>
</dbReference>